<reference evidence="9" key="1">
    <citation type="journal article" date="2014" name="Genome Announc.">
        <title>Draft genome sequence of Rhodosporidium toruloides CECT1137, an oleaginous yeast of biotechnological interest.</title>
        <authorList>
            <person name="Morin N."/>
            <person name="Calcas X."/>
            <person name="Devillers H."/>
            <person name="Durrens P."/>
            <person name="Sherman D.J."/>
            <person name="Nicaud J.-M."/>
            <person name="Neuveglise C."/>
        </authorList>
    </citation>
    <scope>NUCLEOTIDE SEQUENCE</scope>
    <source>
        <strain evidence="9">CECT1137</strain>
    </source>
</reference>
<keyword evidence="7" id="KW-0539">Nucleus</keyword>
<evidence type="ECO:0000256" key="5">
    <source>
        <dbReference type="ARBA" id="ARBA00023010"/>
    </source>
</evidence>
<organism evidence="9">
    <name type="scientific">Rhodotorula toruloides</name>
    <name type="common">Yeast</name>
    <name type="synonym">Rhodosporidium toruloides</name>
    <dbReference type="NCBI Taxonomy" id="5286"/>
    <lineage>
        <taxon>Eukaryota</taxon>
        <taxon>Fungi</taxon>
        <taxon>Dikarya</taxon>
        <taxon>Basidiomycota</taxon>
        <taxon>Pucciniomycotina</taxon>
        <taxon>Microbotryomycetes</taxon>
        <taxon>Sporidiobolales</taxon>
        <taxon>Sporidiobolaceae</taxon>
        <taxon>Rhodotorula</taxon>
    </lineage>
</organism>
<evidence type="ECO:0000256" key="4">
    <source>
        <dbReference type="ARBA" id="ARBA00022927"/>
    </source>
</evidence>
<keyword evidence="2" id="KW-0813">Transport</keyword>
<dbReference type="InterPro" id="IPR024882">
    <property type="entry name" value="NUP58/p45/49"/>
</dbReference>
<dbReference type="PANTHER" id="PTHR13437">
    <property type="entry name" value="NUCLEOPORIN P58/P45 NUCLEOPORIN-LIKE PROTEIN 1"/>
    <property type="match status" value="1"/>
</dbReference>
<keyword evidence="5" id="KW-0811">Translocation</keyword>
<dbReference type="GO" id="GO:0017056">
    <property type="term" value="F:structural constituent of nuclear pore"/>
    <property type="evidence" value="ECO:0007669"/>
    <property type="project" value="InterPro"/>
</dbReference>
<protein>
    <submittedName>
        <fullName evidence="9">RHTO0S02e01508g1_1</fullName>
    </submittedName>
</protein>
<comment type="subcellular location">
    <subcellularLocation>
        <location evidence="1">Nucleus</location>
        <location evidence="1">Nuclear pore complex</location>
    </subcellularLocation>
</comment>
<dbReference type="GO" id="GO:0015031">
    <property type="term" value="P:protein transport"/>
    <property type="evidence" value="ECO:0007669"/>
    <property type="project" value="UniProtKB-KW"/>
</dbReference>
<gene>
    <name evidence="9" type="ORF">RHTO0S_02e01508g</name>
</gene>
<evidence type="ECO:0000313" key="9">
    <source>
        <dbReference type="EMBL" id="CDR36390.1"/>
    </source>
</evidence>
<evidence type="ECO:0000256" key="2">
    <source>
        <dbReference type="ARBA" id="ARBA00022448"/>
    </source>
</evidence>
<evidence type="ECO:0000256" key="8">
    <source>
        <dbReference type="SAM" id="MobiDB-lite"/>
    </source>
</evidence>
<keyword evidence="6" id="KW-0906">Nuclear pore complex</keyword>
<sequence>MSLFGSATTSAAPTFSFGSTPAASTAQPASGTAAPSLFGSSTAPATSTTGGGLFGAKPAGTTTSLFGAPATSTAGAPAAGGGLFGGVSAVPAAAAKPTFSFGAPAASTSTTAPPTSAPSLFGSTTATAPAAGTGGGLFGSTTAGAGTTGGLFGAKPAGTTAPGLGGGLFGSIAGASTTAPSFGASSTLAAPSAAAPAAGSITKNTKFNDLPDAARNAVEEIDKFIRQQCQLADELKAKDLGSEVAQTQRMFEQYSAEASTVTSLLQTDARLLTTLRTELEQSLVDLTKTTTLIEGFKAPQSQKAADAKAVATFPYEYFRRKTDEMRERIGRYKATMDQVASLLSSPSHALSPSAIPPTLKAQHASLVSLASAVSALDLELKGLKDDYRVIWREKTGRMVDPFRLGGGAGTGGSGLEKGVGGMSLR</sequence>
<feature type="region of interest" description="Disordered" evidence="8">
    <location>
        <begin position="104"/>
        <end position="124"/>
    </location>
</feature>
<dbReference type="Gene3D" id="6.10.140.1350">
    <property type="match status" value="1"/>
</dbReference>
<accession>A0A061AFS0</accession>
<dbReference type="GO" id="GO:0051028">
    <property type="term" value="P:mRNA transport"/>
    <property type="evidence" value="ECO:0007669"/>
    <property type="project" value="UniProtKB-KW"/>
</dbReference>
<dbReference type="OrthoDB" id="2538017at2759"/>
<keyword evidence="4" id="KW-0653">Protein transport</keyword>
<dbReference type="AlphaFoldDB" id="A0A061AFS0"/>
<feature type="compositionally biased region" description="Low complexity" evidence="8">
    <location>
        <begin position="18"/>
        <end position="44"/>
    </location>
</feature>
<evidence type="ECO:0000256" key="6">
    <source>
        <dbReference type="ARBA" id="ARBA00023132"/>
    </source>
</evidence>
<dbReference type="GO" id="GO:0008139">
    <property type="term" value="F:nuclear localization sequence binding"/>
    <property type="evidence" value="ECO:0007669"/>
    <property type="project" value="InterPro"/>
</dbReference>
<dbReference type="PANTHER" id="PTHR13437:SF2">
    <property type="entry name" value="NUCLEOPORIN P58_P45"/>
    <property type="match status" value="1"/>
</dbReference>
<dbReference type="InterPro" id="IPR025574">
    <property type="entry name" value="Nucleoporin_FG_rpt"/>
</dbReference>
<proteinExistence type="predicted"/>
<dbReference type="EMBL" id="LK052937">
    <property type="protein sequence ID" value="CDR36390.1"/>
    <property type="molecule type" value="Genomic_DNA"/>
</dbReference>
<name>A0A061AFS0_RHOTO</name>
<dbReference type="Pfam" id="PF13634">
    <property type="entry name" value="Nucleoporin_FG"/>
    <property type="match status" value="2"/>
</dbReference>
<keyword evidence="3" id="KW-0509">mRNA transport</keyword>
<evidence type="ECO:0000256" key="3">
    <source>
        <dbReference type="ARBA" id="ARBA00022816"/>
    </source>
</evidence>
<evidence type="ECO:0000256" key="7">
    <source>
        <dbReference type="ARBA" id="ARBA00023242"/>
    </source>
</evidence>
<dbReference type="GO" id="GO:0005643">
    <property type="term" value="C:nuclear pore"/>
    <property type="evidence" value="ECO:0007669"/>
    <property type="project" value="UniProtKB-SubCell"/>
</dbReference>
<feature type="region of interest" description="Disordered" evidence="8">
    <location>
        <begin position="16"/>
        <end position="44"/>
    </location>
</feature>
<evidence type="ECO:0000256" key="1">
    <source>
        <dbReference type="ARBA" id="ARBA00004567"/>
    </source>
</evidence>